<evidence type="ECO:0000313" key="3">
    <source>
        <dbReference type="Proteomes" id="UP001204953"/>
    </source>
</evidence>
<dbReference type="EMBL" id="JAMZMM010000092">
    <property type="protein sequence ID" value="MCP2729095.1"/>
    <property type="molecule type" value="Genomic_DNA"/>
</dbReference>
<organism evidence="2 3">
    <name type="scientific">Limnofasciculus baicalensis BBK-W-15</name>
    <dbReference type="NCBI Taxonomy" id="2699891"/>
    <lineage>
        <taxon>Bacteria</taxon>
        <taxon>Bacillati</taxon>
        <taxon>Cyanobacteriota</taxon>
        <taxon>Cyanophyceae</taxon>
        <taxon>Coleofasciculales</taxon>
        <taxon>Coleofasciculaceae</taxon>
        <taxon>Limnofasciculus</taxon>
        <taxon>Limnofasciculus baicalensis</taxon>
    </lineage>
</organism>
<dbReference type="PANTHER" id="PTHR30372">
    <property type="entry name" value="LIPID-A-DISACCHARIDE SYNTHASE"/>
    <property type="match status" value="1"/>
</dbReference>
<name>A0AAE3GQZ2_9CYAN</name>
<dbReference type="PANTHER" id="PTHR30372:SF6">
    <property type="entry name" value="LIPID-A-DISACCHARIDE SYNTHASE"/>
    <property type="match status" value="1"/>
</dbReference>
<dbReference type="RefSeq" id="WP_254011884.1">
    <property type="nucleotide sequence ID" value="NZ_JAMZMM010000092.1"/>
</dbReference>
<protein>
    <recommendedName>
        <fullName evidence="4">Lipid-A-disaccharide synthase</fullName>
    </recommendedName>
</protein>
<feature type="compositionally biased region" description="Polar residues" evidence="1">
    <location>
        <begin position="344"/>
        <end position="362"/>
    </location>
</feature>
<keyword evidence="3" id="KW-1185">Reference proteome</keyword>
<dbReference type="GO" id="GO:0009245">
    <property type="term" value="P:lipid A biosynthetic process"/>
    <property type="evidence" value="ECO:0007669"/>
    <property type="project" value="InterPro"/>
</dbReference>
<dbReference type="GO" id="GO:0005543">
    <property type="term" value="F:phospholipid binding"/>
    <property type="evidence" value="ECO:0007669"/>
    <property type="project" value="TreeGrafter"/>
</dbReference>
<reference evidence="2" key="1">
    <citation type="submission" date="2022-06" db="EMBL/GenBank/DDBJ databases">
        <title>New cyanobacteria of genus Symplocastrum in benthos of Lake Baikal.</title>
        <authorList>
            <person name="Sorokovikova E."/>
            <person name="Tikhonova I."/>
            <person name="Krasnopeev A."/>
            <person name="Evseev P."/>
            <person name="Gladkikh A."/>
            <person name="Belykh O."/>
        </authorList>
    </citation>
    <scope>NUCLEOTIDE SEQUENCE</scope>
    <source>
        <strain evidence="2">BBK-W-15</strain>
    </source>
</reference>
<feature type="region of interest" description="Disordered" evidence="1">
    <location>
        <begin position="252"/>
        <end position="362"/>
    </location>
</feature>
<evidence type="ECO:0000256" key="1">
    <source>
        <dbReference type="SAM" id="MobiDB-lite"/>
    </source>
</evidence>
<accession>A0AAE3GQZ2</accession>
<feature type="compositionally biased region" description="Polar residues" evidence="1">
    <location>
        <begin position="252"/>
        <end position="270"/>
    </location>
</feature>
<evidence type="ECO:0008006" key="4">
    <source>
        <dbReference type="Google" id="ProtNLM"/>
    </source>
</evidence>
<comment type="caution">
    <text evidence="2">The sequence shown here is derived from an EMBL/GenBank/DDBJ whole genome shotgun (WGS) entry which is preliminary data.</text>
</comment>
<dbReference type="AlphaFoldDB" id="A0AAE3GQZ2"/>
<dbReference type="InterPro" id="IPR003835">
    <property type="entry name" value="Glyco_trans_19"/>
</dbReference>
<sequence>MSVIEPVDILILSNAPGEVTTWVLPVVKALREKLGNNYDLIRISVILSPCPNATGKEAAIALSYSEVNRVQSAEHFWPFLLWGKTAENWDWRDKGVVVFLGGDQFFTVVIGKRLGYRTVVYAEWEARWHSLIDRFGVMKAETIASVSQKYAKKFTVVGDLMSDVARDEVVDFRSNLVVLFPGSKAAKLAQGLPLTLAIAEYIHAAKPQTRFGIPVAPTLDLATLVSFANPKQNPLIDQFSWASAELIIPENTDQIRSNKPETTSESSQSSKNRDYILAPPFNKGGWGGENSSEKQVSLPKQDYPTTGASHFGKDTHFLTKKTPQPPLSKGGARIQPAFLPKQDAPTTPANSSLKIGDSSNQEQPFLKTSKGLSVELWQEFPAHHLLSQCQICLTTVGANTAELGALGVPMIILLPTNQLDAMRSWDGLPGLLANLPGVGSSFAKLINWFVLQQVLRKGRLFAWPNIWAKEEIVPEFAGKLEPQDVAKLVLDYLENPEKLEEMRSRLRGVRGKPGAAQKLAQLVCEELF</sequence>
<dbReference type="Proteomes" id="UP001204953">
    <property type="component" value="Unassembled WGS sequence"/>
</dbReference>
<proteinExistence type="predicted"/>
<dbReference type="GO" id="GO:0008915">
    <property type="term" value="F:lipid-A-disaccharide synthase activity"/>
    <property type="evidence" value="ECO:0007669"/>
    <property type="project" value="InterPro"/>
</dbReference>
<gene>
    <name evidence="2" type="ORF">NJ959_11565</name>
</gene>
<dbReference type="GO" id="GO:0016020">
    <property type="term" value="C:membrane"/>
    <property type="evidence" value="ECO:0007669"/>
    <property type="project" value="GOC"/>
</dbReference>
<evidence type="ECO:0000313" key="2">
    <source>
        <dbReference type="EMBL" id="MCP2729095.1"/>
    </source>
</evidence>